<evidence type="ECO:0000256" key="7">
    <source>
        <dbReference type="ARBA" id="ARBA00023056"/>
    </source>
</evidence>
<evidence type="ECO:0000256" key="9">
    <source>
        <dbReference type="HAMAP-Rule" id="MF_00624"/>
    </source>
</evidence>
<feature type="binding site" evidence="9">
    <location>
        <position position="166"/>
    </location>
    <ligand>
        <name>alpha-D-glucose 1-phosphate</name>
        <dbReference type="ChEBI" id="CHEBI:58601"/>
    </ligand>
</feature>
<evidence type="ECO:0000256" key="2">
    <source>
        <dbReference type="ARBA" id="ARBA00022600"/>
    </source>
</evidence>
<keyword evidence="3 9" id="KW-0808">Transferase</keyword>
<feature type="binding site" evidence="9">
    <location>
        <position position="101"/>
    </location>
    <ligand>
        <name>alpha-D-glucose 1-phosphate</name>
        <dbReference type="ChEBI" id="CHEBI:58601"/>
    </ligand>
</feature>
<dbReference type="NCBIfam" id="TIGR02091">
    <property type="entry name" value="glgC"/>
    <property type="match status" value="1"/>
</dbReference>
<dbReference type="UniPathway" id="UPA00164"/>
<feature type="domain" description="Nucleotidyl transferase" evidence="10">
    <location>
        <begin position="9"/>
        <end position="261"/>
    </location>
</feature>
<accession>U2KWB6</accession>
<feature type="binding site" evidence="9">
    <location>
        <position position="192"/>
    </location>
    <ligand>
        <name>alpha-D-glucose 1-phosphate</name>
        <dbReference type="ChEBI" id="CHEBI:58601"/>
    </ligand>
</feature>
<comment type="caution">
    <text evidence="12">The sequence shown here is derived from an EMBL/GenBank/DDBJ whole genome shotgun (WGS) entry which is preliminary data.</text>
</comment>
<evidence type="ECO:0000256" key="5">
    <source>
        <dbReference type="ARBA" id="ARBA00022741"/>
    </source>
</evidence>
<dbReference type="InterPro" id="IPR005836">
    <property type="entry name" value="ADP_Glu_pyroP_CS"/>
</dbReference>
<dbReference type="GO" id="GO:0005524">
    <property type="term" value="F:ATP binding"/>
    <property type="evidence" value="ECO:0007669"/>
    <property type="project" value="UniProtKB-KW"/>
</dbReference>
<keyword evidence="13" id="KW-1185">Reference proteome</keyword>
<dbReference type="STRING" id="411473.RUMCAL_01067"/>
<dbReference type="InterPro" id="IPR005835">
    <property type="entry name" value="NTP_transferase_dom"/>
</dbReference>
<evidence type="ECO:0000313" key="13">
    <source>
        <dbReference type="Proteomes" id="UP000016662"/>
    </source>
</evidence>
<gene>
    <name evidence="9" type="primary">glgC</name>
    <name evidence="12" type="ORF">RUMCAL_01067</name>
</gene>
<feature type="site" description="Could play a key role in the communication between the regulatory and the substrate sites" evidence="9">
    <location>
        <position position="100"/>
    </location>
</feature>
<dbReference type="GO" id="GO:0005978">
    <property type="term" value="P:glycogen biosynthetic process"/>
    <property type="evidence" value="ECO:0007669"/>
    <property type="project" value="UniProtKB-UniRule"/>
</dbReference>
<dbReference type="OrthoDB" id="9801810at2"/>
<dbReference type="EC" id="2.7.7.27" evidence="9"/>
<dbReference type="InterPro" id="IPR011004">
    <property type="entry name" value="Trimer_LpxA-like_sf"/>
</dbReference>
<dbReference type="eggNOG" id="COG0448">
    <property type="taxonomic scope" value="Bacteria"/>
</dbReference>
<comment type="catalytic activity">
    <reaction evidence="9">
        <text>alpha-D-glucose 1-phosphate + ATP + H(+) = ADP-alpha-D-glucose + diphosphate</text>
        <dbReference type="Rhea" id="RHEA:12120"/>
        <dbReference type="ChEBI" id="CHEBI:15378"/>
        <dbReference type="ChEBI" id="CHEBI:30616"/>
        <dbReference type="ChEBI" id="CHEBI:33019"/>
        <dbReference type="ChEBI" id="CHEBI:57498"/>
        <dbReference type="ChEBI" id="CHEBI:58601"/>
        <dbReference type="EC" id="2.7.7.27"/>
    </reaction>
</comment>
<dbReference type="Pfam" id="PF24894">
    <property type="entry name" value="Hexapep_GlmU"/>
    <property type="match status" value="1"/>
</dbReference>
<dbReference type="PROSITE" id="PS00810">
    <property type="entry name" value="ADP_GLC_PYROPHOSPH_3"/>
    <property type="match status" value="1"/>
</dbReference>
<evidence type="ECO:0000256" key="4">
    <source>
        <dbReference type="ARBA" id="ARBA00022695"/>
    </source>
</evidence>
<dbReference type="SUPFAM" id="SSF51161">
    <property type="entry name" value="Trimeric LpxA-like enzymes"/>
    <property type="match status" value="1"/>
</dbReference>
<dbReference type="SUPFAM" id="SSF53448">
    <property type="entry name" value="Nucleotide-diphospho-sugar transferases"/>
    <property type="match status" value="1"/>
</dbReference>
<comment type="function">
    <text evidence="9">Involved in the biosynthesis of ADP-glucose, a building block required for the elongation reactions to produce glycogen. Catalyzes the reaction between ATP and alpha-D-glucose 1-phosphate (G1P) to produce pyrophosphate and ADP-Glc.</text>
</comment>
<dbReference type="HOGENOM" id="CLU_029499_14_0_9"/>
<dbReference type="CDD" id="cd04651">
    <property type="entry name" value="LbH_G1P_AT_C"/>
    <property type="match status" value="1"/>
</dbReference>
<dbReference type="PROSITE" id="PS00809">
    <property type="entry name" value="ADP_GLC_PYROPHOSPH_2"/>
    <property type="match status" value="1"/>
</dbReference>
<dbReference type="AlphaFoldDB" id="U2KWB6"/>
<dbReference type="InterPro" id="IPR011831">
    <property type="entry name" value="ADP-Glc_PPase"/>
</dbReference>
<dbReference type="Gene3D" id="3.90.550.10">
    <property type="entry name" value="Spore Coat Polysaccharide Biosynthesis Protein SpsA, Chain A"/>
    <property type="match status" value="1"/>
</dbReference>
<evidence type="ECO:0000256" key="3">
    <source>
        <dbReference type="ARBA" id="ARBA00022679"/>
    </source>
</evidence>
<comment type="pathway">
    <text evidence="9">Glycan biosynthesis; glycogen biosynthesis.</text>
</comment>
<dbReference type="InterPro" id="IPR056818">
    <property type="entry name" value="GlmU/GlgC-like_hexapep"/>
</dbReference>
<feature type="binding site" evidence="9">
    <location>
        <begin position="181"/>
        <end position="182"/>
    </location>
    <ligand>
        <name>alpha-D-glucose 1-phosphate</name>
        <dbReference type="ChEBI" id="CHEBI:58601"/>
    </ligand>
</feature>
<dbReference type="EMBL" id="AWVF01000121">
    <property type="protein sequence ID" value="ERJ96557.1"/>
    <property type="molecule type" value="Genomic_DNA"/>
</dbReference>
<dbReference type="PANTHER" id="PTHR43523:SF2">
    <property type="entry name" value="GLUCOSE-1-PHOSPHATE ADENYLYLTRANSFERASE"/>
    <property type="match status" value="1"/>
</dbReference>
<keyword evidence="5 9" id="KW-0547">Nucleotide-binding</keyword>
<feature type="domain" description="Glucose-1-phosphate adenylyltransferase/Bifunctional protein GlmU-like C-terminal hexapeptide" evidence="11">
    <location>
        <begin position="289"/>
        <end position="366"/>
    </location>
</feature>
<protein>
    <recommendedName>
        <fullName evidence="9">Glucose-1-phosphate adenylyltransferase</fullName>
        <ecNumber evidence="9">2.7.7.27</ecNumber>
    </recommendedName>
    <alternativeName>
        <fullName evidence="9">ADP-glucose pyrophosphorylase</fullName>
        <shortName evidence="9">ADPGlc PPase</shortName>
    </alternativeName>
    <alternativeName>
        <fullName evidence="9">ADP-glucose synthase</fullName>
    </alternativeName>
</protein>
<proteinExistence type="inferred from homology"/>
<keyword evidence="4 9" id="KW-0548">Nucleotidyltransferase</keyword>
<dbReference type="Gene3D" id="2.160.10.10">
    <property type="entry name" value="Hexapeptide repeat proteins"/>
    <property type="match status" value="1"/>
</dbReference>
<comment type="subunit">
    <text evidence="9">Homotetramer.</text>
</comment>
<dbReference type="InterPro" id="IPR029044">
    <property type="entry name" value="Nucleotide-diphossugar_trans"/>
</dbReference>
<dbReference type="RefSeq" id="WP_021682525.1">
    <property type="nucleotide sequence ID" value="NZ_KI260421.1"/>
</dbReference>
<dbReference type="GeneID" id="93693493"/>
<keyword evidence="8 9" id="KW-0119">Carbohydrate metabolism</keyword>
<evidence type="ECO:0000259" key="11">
    <source>
        <dbReference type="Pfam" id="PF24894"/>
    </source>
</evidence>
<evidence type="ECO:0000256" key="8">
    <source>
        <dbReference type="ARBA" id="ARBA00023277"/>
    </source>
</evidence>
<dbReference type="PATRIC" id="fig|411473.3.peg.878"/>
<reference evidence="12 13" key="1">
    <citation type="submission" date="2013-07" db="EMBL/GenBank/DDBJ databases">
        <authorList>
            <person name="Weinstock G."/>
            <person name="Sodergren E."/>
            <person name="Wylie T."/>
            <person name="Fulton L."/>
            <person name="Fulton R."/>
            <person name="Fronick C."/>
            <person name="O'Laughlin M."/>
            <person name="Godfrey J."/>
            <person name="Miner T."/>
            <person name="Herter B."/>
            <person name="Appelbaum E."/>
            <person name="Cordes M."/>
            <person name="Lek S."/>
            <person name="Wollam A."/>
            <person name="Pepin K.H."/>
            <person name="Palsikar V.B."/>
            <person name="Mitreva M."/>
            <person name="Wilson R.K."/>
        </authorList>
    </citation>
    <scope>NUCLEOTIDE SEQUENCE [LARGE SCALE GENOMIC DNA]</scope>
    <source>
        <strain evidence="12 13">ATCC 27760</strain>
    </source>
</reference>
<evidence type="ECO:0000259" key="10">
    <source>
        <dbReference type="Pfam" id="PF00483"/>
    </source>
</evidence>
<evidence type="ECO:0000256" key="6">
    <source>
        <dbReference type="ARBA" id="ARBA00022840"/>
    </source>
</evidence>
<dbReference type="Pfam" id="PF00483">
    <property type="entry name" value="NTP_transferase"/>
    <property type="match status" value="1"/>
</dbReference>
<dbReference type="GO" id="GO:0008878">
    <property type="term" value="F:glucose-1-phosphate adenylyltransferase activity"/>
    <property type="evidence" value="ECO:0007669"/>
    <property type="project" value="UniProtKB-UniRule"/>
</dbReference>
<dbReference type="Proteomes" id="UP000016662">
    <property type="component" value="Unassembled WGS sequence"/>
</dbReference>
<evidence type="ECO:0000256" key="1">
    <source>
        <dbReference type="ARBA" id="ARBA00010443"/>
    </source>
</evidence>
<dbReference type="NCBIfam" id="NF003670">
    <property type="entry name" value="PRK05293.1"/>
    <property type="match status" value="1"/>
</dbReference>
<comment type="similarity">
    <text evidence="1 9">Belongs to the bacterial/plant glucose-1-phosphate adenylyltransferase family.</text>
</comment>
<name>U2KWB6_9FIRM</name>
<dbReference type="PANTHER" id="PTHR43523">
    <property type="entry name" value="GLUCOSE-1-PHOSPHATE ADENYLYLTRANSFERASE-RELATED"/>
    <property type="match status" value="1"/>
</dbReference>
<organism evidence="12 13">
    <name type="scientific">Ruminococcus callidus ATCC 27760</name>
    <dbReference type="NCBI Taxonomy" id="411473"/>
    <lineage>
        <taxon>Bacteria</taxon>
        <taxon>Bacillati</taxon>
        <taxon>Bacillota</taxon>
        <taxon>Clostridia</taxon>
        <taxon>Eubacteriales</taxon>
        <taxon>Oscillospiraceae</taxon>
        <taxon>Ruminococcus</taxon>
    </lineage>
</organism>
<dbReference type="HAMAP" id="MF_00624">
    <property type="entry name" value="GlgC"/>
    <property type="match status" value="1"/>
</dbReference>
<keyword evidence="6 9" id="KW-0067">ATP-binding</keyword>
<dbReference type="CDD" id="cd02508">
    <property type="entry name" value="ADP_Glucose_PP"/>
    <property type="match status" value="1"/>
</dbReference>
<keyword evidence="2 9" id="KW-0321">Glycogen metabolism</keyword>
<keyword evidence="7 9" id="KW-0320">Glycogen biosynthesis</keyword>
<dbReference type="InterPro" id="IPR023049">
    <property type="entry name" value="GlgC_bac"/>
</dbReference>
<feature type="site" description="Could play a key role in the communication between the regulatory and the substrate sites" evidence="9">
    <location>
        <position position="61"/>
    </location>
</feature>
<evidence type="ECO:0000313" key="12">
    <source>
        <dbReference type="EMBL" id="ERJ96557.1"/>
    </source>
</evidence>
<sequence>MKIKKKCVAMLLAGGQGSRLYALTQKVAKPAIPYGGKNRFIDFPLSNCINSGIDTVGVLTQYQPMVLNEYIGNGQPWDLDKMHGGVHVLPPYQTAAGASWYEGTANAIYQNMAFIERYDPEYVIVLGGDHIYKMDYSKMLDYHIANNADSTIAVIDVPRSEASRFGIMTCDEEGRIVDFTEKPKEPKSTLASMGIYVFSWEKLRKYLIENENANTGSKDFGKDIIPAMLANDERLFAYEFEGYWKDVGTLDSLWEANMDLLSPSVPLNLYDPNWKVYSRHNNMPPQYIGKNAHVENSMITEGSVVDGTVDFSIISSGVTIEEGASVKYSIVMPGTTIKKNAVVEYAIIGENCVVESDAMIGMNPESVPNRDDWGIAVLGHNITISSGKRVLPKEIISENL</sequence>